<keyword evidence="5" id="KW-0049">Antioxidant</keyword>
<dbReference type="InterPro" id="IPR050924">
    <property type="entry name" value="Peroxiredoxin_BCP/PrxQ"/>
</dbReference>
<dbReference type="PROSITE" id="PS51352">
    <property type="entry name" value="THIOREDOXIN_2"/>
    <property type="match status" value="1"/>
</dbReference>
<dbReference type="InterPro" id="IPR000866">
    <property type="entry name" value="AhpC/TSA"/>
</dbReference>
<evidence type="ECO:0000256" key="9">
    <source>
        <dbReference type="ARBA" id="ARBA00032824"/>
    </source>
</evidence>
<comment type="catalytic activity">
    <reaction evidence="12">
        <text>a hydroperoxide + [thioredoxin]-dithiol = an alcohol + [thioredoxin]-disulfide + H2O</text>
        <dbReference type="Rhea" id="RHEA:62620"/>
        <dbReference type="Rhea" id="RHEA-COMP:10698"/>
        <dbReference type="Rhea" id="RHEA-COMP:10700"/>
        <dbReference type="ChEBI" id="CHEBI:15377"/>
        <dbReference type="ChEBI" id="CHEBI:29950"/>
        <dbReference type="ChEBI" id="CHEBI:30879"/>
        <dbReference type="ChEBI" id="CHEBI:35924"/>
        <dbReference type="ChEBI" id="CHEBI:50058"/>
        <dbReference type="EC" id="1.11.1.24"/>
    </reaction>
</comment>
<comment type="subunit">
    <text evidence="2">Monomer.</text>
</comment>
<evidence type="ECO:0000256" key="10">
    <source>
        <dbReference type="ARBA" id="ARBA00038489"/>
    </source>
</evidence>
<evidence type="ECO:0000313" key="15">
    <source>
        <dbReference type="EMBL" id="KHJ54266.1"/>
    </source>
</evidence>
<dbReference type="RefSeq" id="WP_039193537.1">
    <property type="nucleotide sequence ID" value="NZ_JAQRFV010000010.1"/>
</dbReference>
<dbReference type="CDD" id="cd03017">
    <property type="entry name" value="PRX_BCP"/>
    <property type="match status" value="1"/>
</dbReference>
<name>A0A0B1Q4F7_9HYPH</name>
<dbReference type="InterPro" id="IPR024706">
    <property type="entry name" value="Peroxiredoxin_AhpC-typ"/>
</dbReference>
<comment type="similarity">
    <text evidence="10">Belongs to the peroxiredoxin family. BCP/PrxQ subfamily.</text>
</comment>
<comment type="function">
    <text evidence="1">Thiol-specific peroxidase that catalyzes the reduction of hydrogen peroxide and organic hydroperoxides to water and alcohols, respectively. Plays a role in cell protection against oxidative stress by detoxifying peroxides and as sensor of hydrogen peroxide-mediated signaling events.</text>
</comment>
<dbReference type="Gene3D" id="3.40.30.10">
    <property type="entry name" value="Glutaredoxin"/>
    <property type="match status" value="1"/>
</dbReference>
<evidence type="ECO:0000256" key="8">
    <source>
        <dbReference type="ARBA" id="ARBA00023284"/>
    </source>
</evidence>
<dbReference type="FunFam" id="3.40.30.10:FF:000007">
    <property type="entry name" value="Thioredoxin-dependent thiol peroxidase"/>
    <property type="match status" value="1"/>
</dbReference>
<dbReference type="Proteomes" id="UP000030826">
    <property type="component" value="Unassembled WGS sequence"/>
</dbReference>
<evidence type="ECO:0000256" key="5">
    <source>
        <dbReference type="ARBA" id="ARBA00022862"/>
    </source>
</evidence>
<dbReference type="GO" id="GO:0005737">
    <property type="term" value="C:cytoplasm"/>
    <property type="evidence" value="ECO:0007669"/>
    <property type="project" value="TreeGrafter"/>
</dbReference>
<gene>
    <name evidence="15" type="ORF">LA66_12440</name>
</gene>
<keyword evidence="4" id="KW-0575">Peroxidase</keyword>
<evidence type="ECO:0000259" key="14">
    <source>
        <dbReference type="PROSITE" id="PS51352"/>
    </source>
</evidence>
<comment type="caution">
    <text evidence="15">The sequence shown here is derived from an EMBL/GenBank/DDBJ whole genome shotgun (WGS) entry which is preliminary data.</text>
</comment>
<evidence type="ECO:0000256" key="7">
    <source>
        <dbReference type="ARBA" id="ARBA00023157"/>
    </source>
</evidence>
<dbReference type="PANTHER" id="PTHR42801">
    <property type="entry name" value="THIOREDOXIN-DEPENDENT PEROXIDE REDUCTASE"/>
    <property type="match status" value="1"/>
</dbReference>
<dbReference type="OrthoDB" id="9812811at2"/>
<feature type="domain" description="Thioredoxin" evidence="14">
    <location>
        <begin position="4"/>
        <end position="157"/>
    </location>
</feature>
<reference evidence="15 16" key="1">
    <citation type="submission" date="2014-09" db="EMBL/GenBank/DDBJ databases">
        <title>Isolation and characterization of Aurantimonas altamirensis ON-56566 from clinical sample following a dog bite.</title>
        <authorList>
            <person name="Eshaghi A."/>
            <person name="Li A."/>
            <person name="Shahinas D."/>
            <person name="Bahn P."/>
            <person name="Kus J.V."/>
            <person name="Patel S.N."/>
        </authorList>
    </citation>
    <scope>NUCLEOTIDE SEQUENCE [LARGE SCALE GENOMIC DNA]</scope>
    <source>
        <strain evidence="15 16">ON-56566</strain>
    </source>
</reference>
<proteinExistence type="inferred from homology"/>
<keyword evidence="6" id="KW-0560">Oxidoreductase</keyword>
<evidence type="ECO:0000256" key="3">
    <source>
        <dbReference type="ARBA" id="ARBA00013017"/>
    </source>
</evidence>
<evidence type="ECO:0000313" key="16">
    <source>
        <dbReference type="Proteomes" id="UP000030826"/>
    </source>
</evidence>
<feature type="active site" description="Cysteine sulfenic acid (-SOH) intermediate; for peroxidase activity" evidence="13">
    <location>
        <position position="46"/>
    </location>
</feature>
<dbReference type="STRING" id="370622.LA66_12440"/>
<dbReference type="GO" id="GO:0045454">
    <property type="term" value="P:cell redox homeostasis"/>
    <property type="evidence" value="ECO:0007669"/>
    <property type="project" value="TreeGrafter"/>
</dbReference>
<evidence type="ECO:0000256" key="6">
    <source>
        <dbReference type="ARBA" id="ARBA00023002"/>
    </source>
</evidence>
<dbReference type="PIRSF" id="PIRSF000239">
    <property type="entry name" value="AHPC"/>
    <property type="match status" value="1"/>
</dbReference>
<sequence length="158" mass="17391">MFNIAAGTPCPQFSLPDEDGTIVTLDTVKGRPFVLYVYPKDDTPGCTTEALDFTALLPEFEAAGVAVFGVSPDTVQKHCRFRDKHRLSVRLLSDEDRSLIGALGLWVEKLNYGRRSMGVQRASYLFDADAKLVRAWPKVSVKGHAAEVLEAARALGHR</sequence>
<dbReference type="EMBL" id="JRFJ01000003">
    <property type="protein sequence ID" value="KHJ54266.1"/>
    <property type="molecule type" value="Genomic_DNA"/>
</dbReference>
<dbReference type="Pfam" id="PF00578">
    <property type="entry name" value="AhpC-TSA"/>
    <property type="match status" value="1"/>
</dbReference>
<dbReference type="InterPro" id="IPR036249">
    <property type="entry name" value="Thioredoxin-like_sf"/>
</dbReference>
<evidence type="ECO:0000256" key="11">
    <source>
        <dbReference type="ARBA" id="ARBA00042639"/>
    </source>
</evidence>
<dbReference type="PANTHER" id="PTHR42801:SF4">
    <property type="entry name" value="AHPC_TSA FAMILY PROTEIN"/>
    <property type="match status" value="1"/>
</dbReference>
<accession>A0A0B1Q4F7</accession>
<evidence type="ECO:0000256" key="4">
    <source>
        <dbReference type="ARBA" id="ARBA00022559"/>
    </source>
</evidence>
<dbReference type="GO" id="GO:0008379">
    <property type="term" value="F:thioredoxin peroxidase activity"/>
    <property type="evidence" value="ECO:0007669"/>
    <property type="project" value="TreeGrafter"/>
</dbReference>
<dbReference type="InterPro" id="IPR013766">
    <property type="entry name" value="Thioredoxin_domain"/>
</dbReference>
<evidence type="ECO:0000256" key="12">
    <source>
        <dbReference type="ARBA" id="ARBA00049091"/>
    </source>
</evidence>
<keyword evidence="8" id="KW-0676">Redox-active center</keyword>
<dbReference type="AlphaFoldDB" id="A0A0B1Q4F7"/>
<protein>
    <recommendedName>
        <fullName evidence="3">thioredoxin-dependent peroxiredoxin</fullName>
        <ecNumber evidence="3">1.11.1.24</ecNumber>
    </recommendedName>
    <alternativeName>
        <fullName evidence="9">Thioredoxin peroxidase</fullName>
    </alternativeName>
    <alternativeName>
        <fullName evidence="11">Thioredoxin-dependent peroxiredoxin Bcp</fullName>
    </alternativeName>
</protein>
<organism evidence="15 16">
    <name type="scientific">Aureimonas altamirensis</name>
    <dbReference type="NCBI Taxonomy" id="370622"/>
    <lineage>
        <taxon>Bacteria</taxon>
        <taxon>Pseudomonadati</taxon>
        <taxon>Pseudomonadota</taxon>
        <taxon>Alphaproteobacteria</taxon>
        <taxon>Hyphomicrobiales</taxon>
        <taxon>Aurantimonadaceae</taxon>
        <taxon>Aureimonas</taxon>
    </lineage>
</organism>
<dbReference type="SUPFAM" id="SSF52833">
    <property type="entry name" value="Thioredoxin-like"/>
    <property type="match status" value="1"/>
</dbReference>
<dbReference type="GO" id="GO:0034599">
    <property type="term" value="P:cellular response to oxidative stress"/>
    <property type="evidence" value="ECO:0007669"/>
    <property type="project" value="TreeGrafter"/>
</dbReference>
<evidence type="ECO:0000256" key="2">
    <source>
        <dbReference type="ARBA" id="ARBA00011245"/>
    </source>
</evidence>
<evidence type="ECO:0000256" key="13">
    <source>
        <dbReference type="PIRSR" id="PIRSR000239-1"/>
    </source>
</evidence>
<dbReference type="EC" id="1.11.1.24" evidence="3"/>
<keyword evidence="7" id="KW-1015">Disulfide bond</keyword>
<evidence type="ECO:0000256" key="1">
    <source>
        <dbReference type="ARBA" id="ARBA00003330"/>
    </source>
</evidence>